<evidence type="ECO:0000313" key="2">
    <source>
        <dbReference type="EMBL" id="CAG8746333.1"/>
    </source>
</evidence>
<proteinExistence type="predicted"/>
<feature type="non-terminal residue" evidence="2">
    <location>
        <position position="51"/>
    </location>
</feature>
<comment type="caution">
    <text evidence="2">The sequence shown here is derived from an EMBL/GenBank/DDBJ whole genome shotgun (WGS) entry which is preliminary data.</text>
</comment>
<gene>
    <name evidence="2" type="ORF">GMARGA_LOCUS15918</name>
</gene>
<evidence type="ECO:0000256" key="1">
    <source>
        <dbReference type="SAM" id="MobiDB-lite"/>
    </source>
</evidence>
<accession>A0ABN7V9C6</accession>
<feature type="compositionally biased region" description="Basic and acidic residues" evidence="1">
    <location>
        <begin position="9"/>
        <end position="24"/>
    </location>
</feature>
<reference evidence="2 3" key="1">
    <citation type="submission" date="2021-06" db="EMBL/GenBank/DDBJ databases">
        <authorList>
            <person name="Kallberg Y."/>
            <person name="Tangrot J."/>
            <person name="Rosling A."/>
        </authorList>
    </citation>
    <scope>NUCLEOTIDE SEQUENCE [LARGE SCALE GENOMIC DNA]</scope>
    <source>
        <strain evidence="2 3">120-4 pot B 10/14</strain>
    </source>
</reference>
<sequence>MEQLAECQMQREEEAANKQYNYKEDGEEDTQTEKQHMEEGWRTFQIFAAQI</sequence>
<feature type="region of interest" description="Disordered" evidence="1">
    <location>
        <begin position="1"/>
        <end position="36"/>
    </location>
</feature>
<protein>
    <submittedName>
        <fullName evidence="2">18218_t:CDS:1</fullName>
    </submittedName>
</protein>
<organism evidence="2 3">
    <name type="scientific">Gigaspora margarita</name>
    <dbReference type="NCBI Taxonomy" id="4874"/>
    <lineage>
        <taxon>Eukaryota</taxon>
        <taxon>Fungi</taxon>
        <taxon>Fungi incertae sedis</taxon>
        <taxon>Mucoromycota</taxon>
        <taxon>Glomeromycotina</taxon>
        <taxon>Glomeromycetes</taxon>
        <taxon>Diversisporales</taxon>
        <taxon>Gigasporaceae</taxon>
        <taxon>Gigaspora</taxon>
    </lineage>
</organism>
<evidence type="ECO:0000313" key="3">
    <source>
        <dbReference type="Proteomes" id="UP000789901"/>
    </source>
</evidence>
<keyword evidence="3" id="KW-1185">Reference proteome</keyword>
<name>A0ABN7V9C6_GIGMA</name>
<dbReference type="Proteomes" id="UP000789901">
    <property type="component" value="Unassembled WGS sequence"/>
</dbReference>
<dbReference type="EMBL" id="CAJVQB010011249">
    <property type="protein sequence ID" value="CAG8746333.1"/>
    <property type="molecule type" value="Genomic_DNA"/>
</dbReference>